<dbReference type="AlphaFoldDB" id="A0A7I8W1K3"/>
<keyword evidence="2" id="KW-1185">Reference proteome</keyword>
<proteinExistence type="predicted"/>
<dbReference type="OrthoDB" id="6413172at2759"/>
<sequence length="258" mass="30165">MSGELNLTTIGCLPDNLQRSIVGFSIKPGRKFVTFCYSKMLENLRRSIEEDEALCTTTVEYGDYRAIITWSWPCNLVLFTLYEKDGYLIHFHKLIELIDTEDTLKVILDINAKIQISSDDSLTRRFRFYTFHQYFYITSERIYSSLNSESDKVVFGRILGSLRNSMYSNSDLFWLQFWISRIADSAKDDIGKFWLFWTDWRTISGFVGAIDAKSKAKVGELVRSIRPCLENASFEKRLVKVEERRRPKKRRSSCLLSD</sequence>
<accession>A0A7I8W1K3</accession>
<comment type="caution">
    <text evidence="1">The sequence shown here is derived from an EMBL/GenBank/DDBJ whole genome shotgun (WGS) entry which is preliminary data.</text>
</comment>
<evidence type="ECO:0000313" key="2">
    <source>
        <dbReference type="Proteomes" id="UP000549394"/>
    </source>
</evidence>
<evidence type="ECO:0000313" key="1">
    <source>
        <dbReference type="EMBL" id="CAD5121975.1"/>
    </source>
</evidence>
<dbReference type="Proteomes" id="UP000549394">
    <property type="component" value="Unassembled WGS sequence"/>
</dbReference>
<reference evidence="1 2" key="1">
    <citation type="submission" date="2020-08" db="EMBL/GenBank/DDBJ databases">
        <authorList>
            <person name="Hejnol A."/>
        </authorList>
    </citation>
    <scope>NUCLEOTIDE SEQUENCE [LARGE SCALE GENOMIC DNA]</scope>
</reference>
<name>A0A7I8W1K3_9ANNE</name>
<gene>
    <name evidence="1" type="ORF">DGYR_LOCUS9849</name>
</gene>
<organism evidence="1 2">
    <name type="scientific">Dimorphilus gyrociliatus</name>
    <dbReference type="NCBI Taxonomy" id="2664684"/>
    <lineage>
        <taxon>Eukaryota</taxon>
        <taxon>Metazoa</taxon>
        <taxon>Spiralia</taxon>
        <taxon>Lophotrochozoa</taxon>
        <taxon>Annelida</taxon>
        <taxon>Polychaeta</taxon>
        <taxon>Polychaeta incertae sedis</taxon>
        <taxon>Dinophilidae</taxon>
        <taxon>Dimorphilus</taxon>
    </lineage>
</organism>
<protein>
    <submittedName>
        <fullName evidence="1">Uncharacterized protein</fullName>
    </submittedName>
</protein>
<dbReference type="EMBL" id="CAJFCJ010000015">
    <property type="protein sequence ID" value="CAD5121975.1"/>
    <property type="molecule type" value="Genomic_DNA"/>
</dbReference>